<evidence type="ECO:0000256" key="3">
    <source>
        <dbReference type="SAM" id="MobiDB-lite"/>
    </source>
</evidence>
<dbReference type="InterPro" id="IPR007310">
    <property type="entry name" value="Aerobactin_biosyn_IucA/IucC_N"/>
</dbReference>
<dbReference type="Gene3D" id="6.10.250.3370">
    <property type="match status" value="1"/>
</dbReference>
<dbReference type="RefSeq" id="WP_380557153.1">
    <property type="nucleotide sequence ID" value="NZ_JBHEZY010000014.1"/>
</dbReference>
<accession>A0ABV6X8Q1</accession>
<evidence type="ECO:0000259" key="4">
    <source>
        <dbReference type="Pfam" id="PF04183"/>
    </source>
</evidence>
<dbReference type="InterPro" id="IPR022770">
    <property type="entry name" value="IucA/IucC-like_C"/>
</dbReference>
<sequence length="530" mass="54993">METAFAEELAAVRPDLVPAFRAALPGARAAVLARLWRSLRFERLPGAAQHRLSGPEVRGYDVGAPKDEFEVWADGRGFRHPARLVGALGLVGGEGFASELEHSTASLALSRAGAPPRGGGADRAHAGLVGYEQSVVDGHPYHPCCRSRPGFTVADQLAYAPEHRPVVQLGLVPLPPSACTVVGDWPDSLRDGRGRLLLPAHPWQLREVLPKLGFPAADGPLAADPLMAVRTLAPVGGGPHIKTALSLRMTSSVRDISGGSVLTSSALSALLAAVTDRLGGDLLITRNLAAASGHTGAGSDGSAGSARSAGGAADGLSPDLAVLLRESPEIHAGPGERVLPLAAVTAVPGGGDPAAWLGALARLAWPPLLRLLSWGVALEAHGQNLLVVLDRQDRPQRLVYRDLADVRVSPARLAAIGVRPVGLGGRVLDDDPAVLRRKLLGSLLGGTLSSLVAQLGGGVRTVEDELWAVVAQAAREAAGVLVPEDRRALLEQPLPVKALSLMRLAGQPPGDQWTLLPNPLAATRGGKPSR</sequence>
<dbReference type="InterPro" id="IPR037455">
    <property type="entry name" value="LucA/IucC-like"/>
</dbReference>
<feature type="domain" description="Aerobactin siderophore biosynthesis IucA/IucC N-terminal" evidence="4">
    <location>
        <begin position="130"/>
        <end position="345"/>
    </location>
</feature>
<evidence type="ECO:0000313" key="6">
    <source>
        <dbReference type="EMBL" id="MFC1434663.1"/>
    </source>
</evidence>
<evidence type="ECO:0000259" key="5">
    <source>
        <dbReference type="Pfam" id="PF06276"/>
    </source>
</evidence>
<gene>
    <name evidence="6" type="ORF">ACEZDB_28885</name>
</gene>
<comment type="pathway">
    <text evidence="1">Siderophore biosynthesis.</text>
</comment>
<proteinExistence type="inferred from homology"/>
<evidence type="ECO:0000313" key="7">
    <source>
        <dbReference type="Proteomes" id="UP001592530"/>
    </source>
</evidence>
<dbReference type="Proteomes" id="UP001592530">
    <property type="component" value="Unassembled WGS sequence"/>
</dbReference>
<feature type="domain" description="Aerobactin siderophore biosynthesis IucA/IucC-like C-terminal" evidence="5">
    <location>
        <begin position="355"/>
        <end position="506"/>
    </location>
</feature>
<evidence type="ECO:0000256" key="2">
    <source>
        <dbReference type="ARBA" id="ARBA00007832"/>
    </source>
</evidence>
<reference evidence="6 7" key="1">
    <citation type="submission" date="2024-09" db="EMBL/GenBank/DDBJ databases">
        <authorList>
            <person name="Lee S.D."/>
        </authorList>
    </citation>
    <scope>NUCLEOTIDE SEQUENCE [LARGE SCALE GENOMIC DNA]</scope>
    <source>
        <strain evidence="6 7">N1-3</strain>
    </source>
</reference>
<comment type="caution">
    <text evidence="6">The sequence shown here is derived from an EMBL/GenBank/DDBJ whole genome shotgun (WGS) entry which is preliminary data.</text>
</comment>
<name>A0ABV6X8Q1_9ACTN</name>
<feature type="region of interest" description="Disordered" evidence="3">
    <location>
        <begin position="510"/>
        <end position="530"/>
    </location>
</feature>
<organism evidence="6 7">
    <name type="scientific">Streptacidiphilus alkalitolerans</name>
    <dbReference type="NCBI Taxonomy" id="3342712"/>
    <lineage>
        <taxon>Bacteria</taxon>
        <taxon>Bacillati</taxon>
        <taxon>Actinomycetota</taxon>
        <taxon>Actinomycetes</taxon>
        <taxon>Kitasatosporales</taxon>
        <taxon>Streptomycetaceae</taxon>
        <taxon>Streptacidiphilus</taxon>
    </lineage>
</organism>
<dbReference type="EMBL" id="JBHEZY010000014">
    <property type="protein sequence ID" value="MFC1434663.1"/>
    <property type="molecule type" value="Genomic_DNA"/>
</dbReference>
<dbReference type="Gene3D" id="1.10.510.40">
    <property type="match status" value="1"/>
</dbReference>
<comment type="similarity">
    <text evidence="2">Belongs to the IucA/IucC family.</text>
</comment>
<dbReference type="Pfam" id="PF06276">
    <property type="entry name" value="FhuF"/>
    <property type="match status" value="1"/>
</dbReference>
<dbReference type="Pfam" id="PF04183">
    <property type="entry name" value="IucA_IucC"/>
    <property type="match status" value="1"/>
</dbReference>
<evidence type="ECO:0000256" key="1">
    <source>
        <dbReference type="ARBA" id="ARBA00004924"/>
    </source>
</evidence>
<dbReference type="PANTHER" id="PTHR34384">
    <property type="entry name" value="L-2,3-DIAMINOPROPANOATE--CITRATE LIGASE"/>
    <property type="match status" value="1"/>
</dbReference>
<protein>
    <submittedName>
        <fullName evidence="6">IucA/IucC family protein</fullName>
    </submittedName>
</protein>
<dbReference type="PANTHER" id="PTHR34384:SF5">
    <property type="entry name" value="L-2,3-DIAMINOPROPANOATE--CITRATE LIGASE"/>
    <property type="match status" value="1"/>
</dbReference>